<dbReference type="InterPro" id="IPR004046">
    <property type="entry name" value="GST_C"/>
</dbReference>
<protein>
    <submittedName>
        <fullName evidence="4">Glutathione S-transferase</fullName>
    </submittedName>
</protein>
<name>A0A2S7K904_9PROT</name>
<dbReference type="SFLD" id="SFLDS00019">
    <property type="entry name" value="Glutathione_Transferase_(cytos"/>
    <property type="match status" value="1"/>
</dbReference>
<dbReference type="PANTHER" id="PTHR44051:SF21">
    <property type="entry name" value="GLUTATHIONE S-TRANSFERASE FAMILY PROTEIN"/>
    <property type="match status" value="1"/>
</dbReference>
<dbReference type="RefSeq" id="WP_104828601.1">
    <property type="nucleotide sequence ID" value="NZ_PJCH01000003.1"/>
</dbReference>
<dbReference type="EMBL" id="PJCH01000003">
    <property type="protein sequence ID" value="PQA88963.1"/>
    <property type="molecule type" value="Genomic_DNA"/>
</dbReference>
<dbReference type="Proteomes" id="UP000239504">
    <property type="component" value="Unassembled WGS sequence"/>
</dbReference>
<dbReference type="SUPFAM" id="SSF52833">
    <property type="entry name" value="Thioredoxin-like"/>
    <property type="match status" value="1"/>
</dbReference>
<dbReference type="Gene3D" id="1.20.1050.10">
    <property type="match status" value="1"/>
</dbReference>
<evidence type="ECO:0000313" key="5">
    <source>
        <dbReference type="Proteomes" id="UP000239504"/>
    </source>
</evidence>
<dbReference type="Pfam" id="PF00043">
    <property type="entry name" value="GST_C"/>
    <property type="match status" value="1"/>
</dbReference>
<dbReference type="InterPro" id="IPR010987">
    <property type="entry name" value="Glutathione-S-Trfase_C-like"/>
</dbReference>
<dbReference type="Gene3D" id="3.40.30.10">
    <property type="entry name" value="Glutaredoxin"/>
    <property type="match status" value="1"/>
</dbReference>
<evidence type="ECO:0000313" key="4">
    <source>
        <dbReference type="EMBL" id="PQA88963.1"/>
    </source>
</evidence>
<dbReference type="InterPro" id="IPR036282">
    <property type="entry name" value="Glutathione-S-Trfase_C_sf"/>
</dbReference>
<evidence type="ECO:0000256" key="1">
    <source>
        <dbReference type="RuleBase" id="RU003494"/>
    </source>
</evidence>
<evidence type="ECO:0000259" key="2">
    <source>
        <dbReference type="PROSITE" id="PS50404"/>
    </source>
</evidence>
<accession>A0A2S7K904</accession>
<feature type="domain" description="GST C-terminal" evidence="3">
    <location>
        <begin position="84"/>
        <end position="205"/>
    </location>
</feature>
<proteinExistence type="inferred from homology"/>
<dbReference type="GO" id="GO:0016740">
    <property type="term" value="F:transferase activity"/>
    <property type="evidence" value="ECO:0007669"/>
    <property type="project" value="UniProtKB-KW"/>
</dbReference>
<keyword evidence="5" id="KW-1185">Reference proteome</keyword>
<dbReference type="PROSITE" id="PS50405">
    <property type="entry name" value="GST_CTER"/>
    <property type="match status" value="1"/>
</dbReference>
<evidence type="ECO:0000259" key="3">
    <source>
        <dbReference type="PROSITE" id="PS50405"/>
    </source>
</evidence>
<dbReference type="SFLD" id="SFLDG01150">
    <property type="entry name" value="Main.1:_Beta-like"/>
    <property type="match status" value="1"/>
</dbReference>
<organism evidence="4 5">
    <name type="scientific">Hyphococcus luteus</name>
    <dbReference type="NCBI Taxonomy" id="2058213"/>
    <lineage>
        <taxon>Bacteria</taxon>
        <taxon>Pseudomonadati</taxon>
        <taxon>Pseudomonadota</taxon>
        <taxon>Alphaproteobacteria</taxon>
        <taxon>Parvularculales</taxon>
        <taxon>Parvularculaceae</taxon>
        <taxon>Hyphococcus</taxon>
    </lineage>
</organism>
<dbReference type="Pfam" id="PF02798">
    <property type="entry name" value="GST_N"/>
    <property type="match status" value="1"/>
</dbReference>
<dbReference type="InterPro" id="IPR040079">
    <property type="entry name" value="Glutathione_S-Trfase"/>
</dbReference>
<keyword evidence="4" id="KW-0808">Transferase</keyword>
<reference evidence="4 5" key="1">
    <citation type="submission" date="2017-12" db="EMBL/GenBank/DDBJ databases">
        <authorList>
            <person name="Hurst M.R.H."/>
        </authorList>
    </citation>
    <scope>NUCLEOTIDE SEQUENCE [LARGE SCALE GENOMIC DNA]</scope>
    <source>
        <strain evidence="4 5">SY-3-19</strain>
    </source>
</reference>
<dbReference type="SUPFAM" id="SSF47616">
    <property type="entry name" value="GST C-terminal domain-like"/>
    <property type="match status" value="1"/>
</dbReference>
<dbReference type="InterPro" id="IPR004045">
    <property type="entry name" value="Glutathione_S-Trfase_N"/>
</dbReference>
<comment type="similarity">
    <text evidence="1">Belongs to the GST superfamily.</text>
</comment>
<feature type="domain" description="GST N-terminal" evidence="2">
    <location>
        <begin position="1"/>
        <end position="78"/>
    </location>
</feature>
<dbReference type="CDD" id="cd03046">
    <property type="entry name" value="GST_N_GTT1_like"/>
    <property type="match status" value="1"/>
</dbReference>
<dbReference type="InterPro" id="IPR036249">
    <property type="entry name" value="Thioredoxin-like_sf"/>
</dbReference>
<dbReference type="OrthoDB" id="9810080at2"/>
<gene>
    <name evidence="4" type="ORF">CW354_03165</name>
</gene>
<dbReference type="PROSITE" id="PS50404">
    <property type="entry name" value="GST_NTER"/>
    <property type="match status" value="1"/>
</dbReference>
<dbReference type="SFLD" id="SFLDG00358">
    <property type="entry name" value="Main_(cytGST)"/>
    <property type="match status" value="1"/>
</dbReference>
<comment type="caution">
    <text evidence="4">The sequence shown here is derived from an EMBL/GenBank/DDBJ whole genome shotgun (WGS) entry which is preliminary data.</text>
</comment>
<dbReference type="PANTHER" id="PTHR44051">
    <property type="entry name" value="GLUTATHIONE S-TRANSFERASE-RELATED"/>
    <property type="match status" value="1"/>
</dbReference>
<dbReference type="AlphaFoldDB" id="A0A2S7K904"/>
<sequence>MKLYHCQGARSLRCVWALEEMGLDYELVTLQFPPRVFDKAYKEVNPLGTVPCFIDGDVTMTESAGICEYLGVRYGPTPLAVSPDEKEYGAYLNWLHRSDATLTFPQTLVFRYSALEPEERRQPQVAEDYRKWFLGRWRAVEAALEARDYLCADRFTMADICVGYALYFANTLGITEAMSPNVKDWWDRLTGRKGFQRSIAKDTNQ</sequence>